<accession>A0A4C1VA18</accession>
<organism evidence="1 2">
    <name type="scientific">Eumeta variegata</name>
    <name type="common">Bagworm moth</name>
    <name type="synonym">Eumeta japonica</name>
    <dbReference type="NCBI Taxonomy" id="151549"/>
    <lineage>
        <taxon>Eukaryota</taxon>
        <taxon>Metazoa</taxon>
        <taxon>Ecdysozoa</taxon>
        <taxon>Arthropoda</taxon>
        <taxon>Hexapoda</taxon>
        <taxon>Insecta</taxon>
        <taxon>Pterygota</taxon>
        <taxon>Neoptera</taxon>
        <taxon>Endopterygota</taxon>
        <taxon>Lepidoptera</taxon>
        <taxon>Glossata</taxon>
        <taxon>Ditrysia</taxon>
        <taxon>Tineoidea</taxon>
        <taxon>Psychidae</taxon>
        <taxon>Oiketicinae</taxon>
        <taxon>Eumeta</taxon>
    </lineage>
</organism>
<sequence length="149" mass="15921">MTTYSLVVHGVGAANAIVITATNRFSTDGLTKHGAHAFNGGASGASEALKARSRGGRPFNIANVIIRHATNGGPQRCLIKRPARPAPDNYLLIRFDGGRRGRPMKALIYKPWGGGVAIVYDRNETAGAVMRVSPRTTKNILACDVSIYF</sequence>
<gene>
    <name evidence="1" type="ORF">EVAR_19472_1</name>
</gene>
<protein>
    <submittedName>
        <fullName evidence="1">Uncharacterized protein</fullName>
    </submittedName>
</protein>
<keyword evidence="2" id="KW-1185">Reference proteome</keyword>
<proteinExistence type="predicted"/>
<evidence type="ECO:0000313" key="1">
    <source>
        <dbReference type="EMBL" id="GBP35252.1"/>
    </source>
</evidence>
<name>A0A4C1VA18_EUMVA</name>
<dbReference type="EMBL" id="BGZK01000301">
    <property type="protein sequence ID" value="GBP35252.1"/>
    <property type="molecule type" value="Genomic_DNA"/>
</dbReference>
<comment type="caution">
    <text evidence="1">The sequence shown here is derived from an EMBL/GenBank/DDBJ whole genome shotgun (WGS) entry which is preliminary data.</text>
</comment>
<dbReference type="Proteomes" id="UP000299102">
    <property type="component" value="Unassembled WGS sequence"/>
</dbReference>
<evidence type="ECO:0000313" key="2">
    <source>
        <dbReference type="Proteomes" id="UP000299102"/>
    </source>
</evidence>
<dbReference type="AlphaFoldDB" id="A0A4C1VA18"/>
<reference evidence="1 2" key="1">
    <citation type="journal article" date="2019" name="Commun. Biol.">
        <title>The bagworm genome reveals a unique fibroin gene that provides high tensile strength.</title>
        <authorList>
            <person name="Kono N."/>
            <person name="Nakamura H."/>
            <person name="Ohtoshi R."/>
            <person name="Tomita M."/>
            <person name="Numata K."/>
            <person name="Arakawa K."/>
        </authorList>
    </citation>
    <scope>NUCLEOTIDE SEQUENCE [LARGE SCALE GENOMIC DNA]</scope>
</reference>